<dbReference type="InterPro" id="IPR024567">
    <property type="entry name" value="RNase_HII/HIII_dom"/>
</dbReference>
<evidence type="ECO:0000313" key="16">
    <source>
        <dbReference type="Proteomes" id="UP000293519"/>
    </source>
</evidence>
<dbReference type="InterPro" id="IPR001352">
    <property type="entry name" value="RNase_HII/HIII"/>
</dbReference>
<comment type="caution">
    <text evidence="15">The sequence shown here is derived from an EMBL/GenBank/DDBJ whole genome shotgun (WGS) entry which is preliminary data.</text>
</comment>
<evidence type="ECO:0000256" key="1">
    <source>
        <dbReference type="ARBA" id="ARBA00000077"/>
    </source>
</evidence>
<dbReference type="SUPFAM" id="SSF53098">
    <property type="entry name" value="Ribonuclease H-like"/>
    <property type="match status" value="1"/>
</dbReference>
<keyword evidence="10 12" id="KW-0378">Hydrolase</keyword>
<evidence type="ECO:0000313" key="15">
    <source>
        <dbReference type="EMBL" id="RZS57572.1"/>
    </source>
</evidence>
<dbReference type="PANTHER" id="PTHR10954:SF18">
    <property type="entry name" value="RIBONUCLEASE HII"/>
    <property type="match status" value="1"/>
</dbReference>
<dbReference type="CDD" id="cd07182">
    <property type="entry name" value="RNase_HII_bacteria_HII_like"/>
    <property type="match status" value="1"/>
</dbReference>
<keyword evidence="6" id="KW-0963">Cytoplasm</keyword>
<evidence type="ECO:0000256" key="11">
    <source>
        <dbReference type="ARBA" id="ARBA00023211"/>
    </source>
</evidence>
<comment type="cofactor">
    <cofactor evidence="12">
        <name>Mn(2+)</name>
        <dbReference type="ChEBI" id="CHEBI:29035"/>
    </cofactor>
    <cofactor evidence="12">
        <name>Mg(2+)</name>
        <dbReference type="ChEBI" id="CHEBI:18420"/>
    </cofactor>
    <text evidence="12">Manganese or magnesium. Binds 1 divalent metal ion per monomer in the absence of substrate. May bind a second metal ion after substrate binding.</text>
</comment>
<sequence length="226" mass="23311">MPVDATLEVERALFAAGAPVVIGVDEVGRGALAGVVAVGACAILPTCAEHPVGLRDSKLLAPARRAALVPLAHGWAQAIAVGEAEPSEVDELGIIAALGLAGRRALIALHGAGVDVGRAEVLVDGVHDWLTPALVTAPRIRTRAKADRDCASVAAASVIAKEHRDALMRDEHARFPVYGWDGNKGYGSPAHLAAIAEHGATERHRRTWLRAPEAAGDARGASGAEV</sequence>
<comment type="cofactor">
    <cofactor evidence="2">
        <name>Mg(2+)</name>
        <dbReference type="ChEBI" id="CHEBI:18420"/>
    </cofactor>
</comment>
<dbReference type="OrthoDB" id="9803420at2"/>
<evidence type="ECO:0000256" key="13">
    <source>
        <dbReference type="RuleBase" id="RU003515"/>
    </source>
</evidence>
<dbReference type="GO" id="GO:0003723">
    <property type="term" value="F:RNA binding"/>
    <property type="evidence" value="ECO:0007669"/>
    <property type="project" value="UniProtKB-UniRule"/>
</dbReference>
<dbReference type="Pfam" id="PF01351">
    <property type="entry name" value="RNase_HII"/>
    <property type="match status" value="1"/>
</dbReference>
<organism evidence="15 16">
    <name type="scientific">Microcella putealis</name>
    <dbReference type="NCBI Taxonomy" id="337005"/>
    <lineage>
        <taxon>Bacteria</taxon>
        <taxon>Bacillati</taxon>
        <taxon>Actinomycetota</taxon>
        <taxon>Actinomycetes</taxon>
        <taxon>Micrococcales</taxon>
        <taxon>Microbacteriaceae</taxon>
        <taxon>Microcella</taxon>
    </lineage>
</organism>
<dbReference type="GO" id="GO:0046872">
    <property type="term" value="F:metal ion binding"/>
    <property type="evidence" value="ECO:0007669"/>
    <property type="project" value="UniProtKB-KW"/>
</dbReference>
<dbReference type="GO" id="GO:0043137">
    <property type="term" value="P:DNA replication, removal of RNA primer"/>
    <property type="evidence" value="ECO:0007669"/>
    <property type="project" value="TreeGrafter"/>
</dbReference>
<dbReference type="GO" id="GO:0032299">
    <property type="term" value="C:ribonuclease H2 complex"/>
    <property type="evidence" value="ECO:0007669"/>
    <property type="project" value="TreeGrafter"/>
</dbReference>
<feature type="binding site" evidence="12">
    <location>
        <position position="26"/>
    </location>
    <ligand>
        <name>a divalent metal cation</name>
        <dbReference type="ChEBI" id="CHEBI:60240"/>
    </ligand>
</feature>
<evidence type="ECO:0000256" key="3">
    <source>
        <dbReference type="ARBA" id="ARBA00004065"/>
    </source>
</evidence>
<dbReference type="GO" id="GO:0004523">
    <property type="term" value="F:RNA-DNA hybrid ribonuclease activity"/>
    <property type="evidence" value="ECO:0007669"/>
    <property type="project" value="UniProtKB-UniRule"/>
</dbReference>
<keyword evidence="8 12" id="KW-0479">Metal-binding</keyword>
<evidence type="ECO:0000256" key="6">
    <source>
        <dbReference type="ARBA" id="ARBA00022490"/>
    </source>
</evidence>
<accession>A0A4Q7LTF7</accession>
<name>A0A4Q7LTF7_9MICO</name>
<dbReference type="PANTHER" id="PTHR10954">
    <property type="entry name" value="RIBONUCLEASE H2 SUBUNIT A"/>
    <property type="match status" value="1"/>
</dbReference>
<comment type="catalytic activity">
    <reaction evidence="1 12 13">
        <text>Endonucleolytic cleavage to 5'-phosphomonoester.</text>
        <dbReference type="EC" id="3.1.26.4"/>
    </reaction>
</comment>
<dbReference type="InterPro" id="IPR022898">
    <property type="entry name" value="RNase_HII"/>
</dbReference>
<dbReference type="EMBL" id="SGWW01000002">
    <property type="protein sequence ID" value="RZS57572.1"/>
    <property type="molecule type" value="Genomic_DNA"/>
</dbReference>
<proteinExistence type="inferred from homology"/>
<evidence type="ECO:0000256" key="4">
    <source>
        <dbReference type="ARBA" id="ARBA00004496"/>
    </source>
</evidence>
<evidence type="ECO:0000256" key="7">
    <source>
        <dbReference type="ARBA" id="ARBA00022722"/>
    </source>
</evidence>
<dbReference type="GO" id="GO:0005737">
    <property type="term" value="C:cytoplasm"/>
    <property type="evidence" value="ECO:0007669"/>
    <property type="project" value="UniProtKB-SubCell"/>
</dbReference>
<evidence type="ECO:0000256" key="9">
    <source>
        <dbReference type="ARBA" id="ARBA00022759"/>
    </source>
</evidence>
<reference evidence="15 16" key="1">
    <citation type="journal article" date="2015" name="Stand. Genomic Sci.">
        <title>Genomic Encyclopedia of Bacterial and Archaeal Type Strains, Phase III: the genomes of soil and plant-associated and newly described type strains.</title>
        <authorList>
            <person name="Whitman W.B."/>
            <person name="Woyke T."/>
            <person name="Klenk H.P."/>
            <person name="Zhou Y."/>
            <person name="Lilburn T.G."/>
            <person name="Beck B.J."/>
            <person name="De Vos P."/>
            <person name="Vandamme P."/>
            <person name="Eisen J.A."/>
            <person name="Garrity G."/>
            <person name="Hugenholtz P."/>
            <person name="Kyrpides N.C."/>
        </authorList>
    </citation>
    <scope>NUCLEOTIDE SEQUENCE [LARGE SCALE GENOMIC DNA]</scope>
    <source>
        <strain evidence="15 16">CV2</strain>
    </source>
</reference>
<gene>
    <name evidence="15" type="ORF">EV141_1286</name>
</gene>
<dbReference type="GO" id="GO:0006298">
    <property type="term" value="P:mismatch repair"/>
    <property type="evidence" value="ECO:0007669"/>
    <property type="project" value="TreeGrafter"/>
</dbReference>
<keyword evidence="7 12" id="KW-0540">Nuclease</keyword>
<keyword evidence="16" id="KW-1185">Reference proteome</keyword>
<evidence type="ECO:0000256" key="8">
    <source>
        <dbReference type="ARBA" id="ARBA00022723"/>
    </source>
</evidence>
<dbReference type="NCBIfam" id="NF000595">
    <property type="entry name" value="PRK00015.1-3"/>
    <property type="match status" value="1"/>
</dbReference>
<feature type="binding site" evidence="12">
    <location>
        <position position="124"/>
    </location>
    <ligand>
        <name>a divalent metal cation</name>
        <dbReference type="ChEBI" id="CHEBI:60240"/>
    </ligand>
</feature>
<evidence type="ECO:0000256" key="2">
    <source>
        <dbReference type="ARBA" id="ARBA00001946"/>
    </source>
</evidence>
<dbReference type="AlphaFoldDB" id="A0A4Q7LTF7"/>
<dbReference type="Proteomes" id="UP000293519">
    <property type="component" value="Unassembled WGS sequence"/>
</dbReference>
<comment type="function">
    <text evidence="3 13">Endonuclease that specifically degrades the RNA of RNA-DNA hybrids.</text>
</comment>
<keyword evidence="11" id="KW-0464">Manganese</keyword>
<dbReference type="EC" id="3.1.26.4" evidence="13"/>
<dbReference type="RefSeq" id="WP_130485124.1">
    <property type="nucleotide sequence ID" value="NZ_SGWW01000002.1"/>
</dbReference>
<evidence type="ECO:0000256" key="12">
    <source>
        <dbReference type="PROSITE-ProRule" id="PRU01319"/>
    </source>
</evidence>
<dbReference type="InterPro" id="IPR036397">
    <property type="entry name" value="RNaseH_sf"/>
</dbReference>
<dbReference type="Gene3D" id="3.30.420.10">
    <property type="entry name" value="Ribonuclease H-like superfamily/Ribonuclease H"/>
    <property type="match status" value="1"/>
</dbReference>
<evidence type="ECO:0000256" key="10">
    <source>
        <dbReference type="ARBA" id="ARBA00022801"/>
    </source>
</evidence>
<dbReference type="InterPro" id="IPR012337">
    <property type="entry name" value="RNaseH-like_sf"/>
</dbReference>
<evidence type="ECO:0000256" key="5">
    <source>
        <dbReference type="ARBA" id="ARBA00007383"/>
    </source>
</evidence>
<comment type="subcellular location">
    <subcellularLocation>
        <location evidence="4">Cytoplasm</location>
    </subcellularLocation>
</comment>
<feature type="binding site" evidence="12">
    <location>
        <position position="25"/>
    </location>
    <ligand>
        <name>a divalent metal cation</name>
        <dbReference type="ChEBI" id="CHEBI:60240"/>
    </ligand>
</feature>
<keyword evidence="9 12" id="KW-0255">Endonuclease</keyword>
<dbReference type="PROSITE" id="PS51975">
    <property type="entry name" value="RNASE_H_2"/>
    <property type="match status" value="1"/>
</dbReference>
<feature type="domain" description="RNase H type-2" evidence="14">
    <location>
        <begin position="19"/>
        <end position="220"/>
    </location>
</feature>
<protein>
    <recommendedName>
        <fullName evidence="13">Ribonuclease</fullName>
        <ecNumber evidence="13">3.1.26.4</ecNumber>
    </recommendedName>
</protein>
<comment type="similarity">
    <text evidence="5 13">Belongs to the RNase HII family.</text>
</comment>
<evidence type="ECO:0000259" key="14">
    <source>
        <dbReference type="PROSITE" id="PS51975"/>
    </source>
</evidence>